<comment type="subunit">
    <text evidence="3">Homodimer.</text>
</comment>
<dbReference type="InterPro" id="IPR037031">
    <property type="entry name" value="AstB_sf"/>
</dbReference>
<dbReference type="NCBIfam" id="TIGR03241">
    <property type="entry name" value="arg_catab_astB"/>
    <property type="match status" value="1"/>
</dbReference>
<proteinExistence type="inferred from homology"/>
<dbReference type="RefSeq" id="WP_204914549.1">
    <property type="nucleotide sequence ID" value="NZ_JAFEUP010000001.1"/>
</dbReference>
<feature type="binding site" evidence="3">
    <location>
        <begin position="19"/>
        <end position="28"/>
    </location>
    <ligand>
        <name>substrate</name>
    </ligand>
</feature>
<feature type="active site" evidence="3">
    <location>
        <position position="174"/>
    </location>
</feature>
<keyword evidence="2 3" id="KW-0378">Hydrolase</keyword>
<dbReference type="EMBL" id="JAFEUP010000001">
    <property type="protein sequence ID" value="MBM7059622.1"/>
    <property type="molecule type" value="Genomic_DNA"/>
</dbReference>
<feature type="binding site" evidence="3">
    <location>
        <position position="214"/>
    </location>
    <ligand>
        <name>substrate</name>
    </ligand>
</feature>
<feature type="active site" evidence="3">
    <location>
        <position position="250"/>
    </location>
</feature>
<feature type="binding site" evidence="3">
    <location>
        <position position="110"/>
    </location>
    <ligand>
        <name>substrate</name>
    </ligand>
</feature>
<evidence type="ECO:0000256" key="4">
    <source>
        <dbReference type="NCBIfam" id="TIGR03241"/>
    </source>
</evidence>
<evidence type="ECO:0000313" key="6">
    <source>
        <dbReference type="Proteomes" id="UP000717995"/>
    </source>
</evidence>
<evidence type="ECO:0000313" key="5">
    <source>
        <dbReference type="EMBL" id="MBM7059622.1"/>
    </source>
</evidence>
<dbReference type="PANTHER" id="PTHR30420">
    <property type="entry name" value="N-SUCCINYLARGININE DIHYDROLASE"/>
    <property type="match status" value="1"/>
</dbReference>
<keyword evidence="6" id="KW-1185">Reference proteome</keyword>
<dbReference type="Pfam" id="PF04996">
    <property type="entry name" value="AstB"/>
    <property type="match status" value="1"/>
</dbReference>
<sequence length="448" mass="48678">MSAYEMNFDGLVGPTHNYGGLSYGNVASQSNSQAVSSPREAALQGLTKMKALLDMGFKQGVLAPQERPDVAALRALGFSGSDAQVVEKAAKQAPALLTACSSASSMWVANACTVSPSADTADGRVHFTAANLNCKFHRSIEHPTTSRVLAAMFNNEQHFAHHPALPPVAQFGDEGAANHTRFCKSYGEAGVEFFVFGRSAFDSCFPAPQRYPARQTLEACQAVARLHGLDDAGVVYAQQNPAVIDQGVFHNDVIAVGNGEVLFHHQDAFLDTEQVLAELHDKLGRRGGRFRAVCVPRDAVGVEDAVQSYLFNSQLLTRADGSMLLIVPDECRQNERVWQYLSQLTAEDGPIREVKVFDLKQSMQNGGGPACLRLRVALKDNEFQAVNPGVVMSATLHDTLVAWVNKHYRDRLTESDLGDPQLLTECRTALDELTGILKLGSVYPFQID</sequence>
<evidence type="ECO:0000256" key="3">
    <source>
        <dbReference type="HAMAP-Rule" id="MF_01172"/>
    </source>
</evidence>
<feature type="binding site" evidence="3">
    <location>
        <position position="252"/>
    </location>
    <ligand>
        <name>substrate</name>
    </ligand>
</feature>
<evidence type="ECO:0000256" key="2">
    <source>
        <dbReference type="ARBA" id="ARBA00022801"/>
    </source>
</evidence>
<comment type="pathway">
    <text evidence="3">Amino-acid degradation; L-arginine degradation via AST pathway; L-glutamate and succinate from L-arginine: step 2/5.</text>
</comment>
<comment type="catalytic activity">
    <reaction evidence="3">
        <text>N(2)-succinyl-L-arginine + 2 H2O + 2 H(+) = N(2)-succinyl-L-ornithine + 2 NH4(+) + CO2</text>
        <dbReference type="Rhea" id="RHEA:19533"/>
        <dbReference type="ChEBI" id="CHEBI:15377"/>
        <dbReference type="ChEBI" id="CHEBI:15378"/>
        <dbReference type="ChEBI" id="CHEBI:16526"/>
        <dbReference type="ChEBI" id="CHEBI:28938"/>
        <dbReference type="ChEBI" id="CHEBI:58241"/>
        <dbReference type="ChEBI" id="CHEBI:58514"/>
        <dbReference type="EC" id="3.5.3.23"/>
    </reaction>
</comment>
<dbReference type="PANTHER" id="PTHR30420:SF2">
    <property type="entry name" value="N-SUCCINYLARGININE DIHYDROLASE"/>
    <property type="match status" value="1"/>
</dbReference>
<dbReference type="GO" id="GO:0009015">
    <property type="term" value="F:N-succinylarginine dihydrolase activity"/>
    <property type="evidence" value="ECO:0007669"/>
    <property type="project" value="UniProtKB-EC"/>
</dbReference>
<dbReference type="Proteomes" id="UP000717995">
    <property type="component" value="Unassembled WGS sequence"/>
</dbReference>
<feature type="binding site" evidence="3">
    <location>
        <position position="365"/>
    </location>
    <ligand>
        <name>substrate</name>
    </ligand>
</feature>
<name>A0ABS2I9E8_9GAMM</name>
<keyword evidence="1 3" id="KW-0056">Arginine metabolism</keyword>
<dbReference type="SUPFAM" id="SSF55909">
    <property type="entry name" value="Pentein"/>
    <property type="match status" value="1"/>
</dbReference>
<organism evidence="5 6">
    <name type="scientific">Zestomonas insulae</name>
    <dbReference type="NCBI Taxonomy" id="2809017"/>
    <lineage>
        <taxon>Bacteria</taxon>
        <taxon>Pseudomonadati</taxon>
        <taxon>Pseudomonadota</taxon>
        <taxon>Gammaproteobacteria</taxon>
        <taxon>Pseudomonadales</taxon>
        <taxon>Pseudomonadaceae</taxon>
        <taxon>Zestomonas</taxon>
    </lineage>
</organism>
<accession>A0ABS2I9E8</accession>
<dbReference type="NCBIfam" id="NF009789">
    <property type="entry name" value="PRK13281.1"/>
    <property type="match status" value="1"/>
</dbReference>
<dbReference type="InterPro" id="IPR007079">
    <property type="entry name" value="SuccinylArg_d-Hdrlase_AstB"/>
</dbReference>
<comment type="similarity">
    <text evidence="3">Belongs to the succinylarginine dihydrolase family.</text>
</comment>
<evidence type="ECO:0000256" key="1">
    <source>
        <dbReference type="ARBA" id="ARBA00022503"/>
    </source>
</evidence>
<gene>
    <name evidence="3 5" type="primary">astB</name>
    <name evidence="5" type="ORF">JQX08_02785</name>
</gene>
<dbReference type="EC" id="3.5.3.23" evidence="3 4"/>
<dbReference type="Gene3D" id="3.75.10.20">
    <property type="entry name" value="Succinylarginine dihydrolase"/>
    <property type="match status" value="1"/>
</dbReference>
<protein>
    <recommendedName>
        <fullName evidence="3 4">N-succinylarginine dihydrolase</fullName>
        <ecNumber evidence="3 4">3.5.3.23</ecNumber>
    </recommendedName>
</protein>
<dbReference type="HAMAP" id="MF_01172">
    <property type="entry name" value="AstB"/>
    <property type="match status" value="1"/>
</dbReference>
<feature type="binding site" evidence="3">
    <location>
        <begin position="137"/>
        <end position="138"/>
    </location>
    <ligand>
        <name>substrate</name>
    </ligand>
</feature>
<reference evidence="5 6" key="1">
    <citation type="submission" date="2021-02" db="EMBL/GenBank/DDBJ databases">
        <authorList>
            <person name="Lee D.-H."/>
        </authorList>
    </citation>
    <scope>NUCLEOTIDE SEQUENCE [LARGE SCALE GENOMIC DNA]</scope>
    <source>
        <strain evidence="5 6">UL073</strain>
    </source>
</reference>
<comment type="caution">
    <text evidence="5">The sequence shown here is derived from an EMBL/GenBank/DDBJ whole genome shotgun (WGS) entry which is preliminary data.</text>
</comment>
<comment type="function">
    <text evidence="3">Catalyzes the hydrolysis of N(2)-succinylarginine into N(2)-succinylornithine, ammonia and CO(2).</text>
</comment>
<feature type="active site" description="Nucleophile" evidence="3">
    <location>
        <position position="371"/>
    </location>
</feature>